<reference evidence="1" key="1">
    <citation type="submission" date="2014-11" db="EMBL/GenBank/DDBJ databases">
        <authorList>
            <person name="Amaro Gonzalez C."/>
        </authorList>
    </citation>
    <scope>NUCLEOTIDE SEQUENCE</scope>
</reference>
<evidence type="ECO:0000313" key="1">
    <source>
        <dbReference type="EMBL" id="JAH25691.1"/>
    </source>
</evidence>
<reference evidence="1" key="2">
    <citation type="journal article" date="2015" name="Fish Shellfish Immunol.">
        <title>Early steps in the European eel (Anguilla anguilla)-Vibrio vulnificus interaction in the gills: Role of the RtxA13 toxin.</title>
        <authorList>
            <person name="Callol A."/>
            <person name="Pajuelo D."/>
            <person name="Ebbesson L."/>
            <person name="Teles M."/>
            <person name="MacKenzie S."/>
            <person name="Amaro C."/>
        </authorList>
    </citation>
    <scope>NUCLEOTIDE SEQUENCE</scope>
</reference>
<protein>
    <submittedName>
        <fullName evidence="1">Uncharacterized protein</fullName>
    </submittedName>
</protein>
<name>A0A0E9R951_ANGAN</name>
<dbReference type="EMBL" id="GBXM01082886">
    <property type="protein sequence ID" value="JAH25691.1"/>
    <property type="molecule type" value="Transcribed_RNA"/>
</dbReference>
<accession>A0A0E9R951</accession>
<dbReference type="AlphaFoldDB" id="A0A0E9R951"/>
<proteinExistence type="predicted"/>
<sequence>MTENPFSLMDICLTFILNNGLQLKTS</sequence>
<organism evidence="1">
    <name type="scientific">Anguilla anguilla</name>
    <name type="common">European freshwater eel</name>
    <name type="synonym">Muraena anguilla</name>
    <dbReference type="NCBI Taxonomy" id="7936"/>
    <lineage>
        <taxon>Eukaryota</taxon>
        <taxon>Metazoa</taxon>
        <taxon>Chordata</taxon>
        <taxon>Craniata</taxon>
        <taxon>Vertebrata</taxon>
        <taxon>Euteleostomi</taxon>
        <taxon>Actinopterygii</taxon>
        <taxon>Neopterygii</taxon>
        <taxon>Teleostei</taxon>
        <taxon>Anguilliformes</taxon>
        <taxon>Anguillidae</taxon>
        <taxon>Anguilla</taxon>
    </lineage>
</organism>